<dbReference type="EMBL" id="JARQWQ010000148">
    <property type="protein sequence ID" value="KAK2548377.1"/>
    <property type="molecule type" value="Genomic_DNA"/>
</dbReference>
<gene>
    <name evidence="1" type="ORF">P5673_031445</name>
</gene>
<evidence type="ECO:0000313" key="2">
    <source>
        <dbReference type="Proteomes" id="UP001249851"/>
    </source>
</evidence>
<dbReference type="PANTHER" id="PTHR47331">
    <property type="entry name" value="PHD-TYPE DOMAIN-CONTAINING PROTEIN"/>
    <property type="match status" value="1"/>
</dbReference>
<proteinExistence type="predicted"/>
<protein>
    <submittedName>
        <fullName evidence="1">Uncharacterized protein</fullName>
    </submittedName>
</protein>
<dbReference type="InterPro" id="IPR008042">
    <property type="entry name" value="Retrotrans_Pao"/>
</dbReference>
<dbReference type="Proteomes" id="UP001249851">
    <property type="component" value="Unassembled WGS sequence"/>
</dbReference>
<dbReference type="Pfam" id="PF05380">
    <property type="entry name" value="Peptidase_A17"/>
    <property type="match status" value="1"/>
</dbReference>
<reference evidence="1" key="2">
    <citation type="journal article" date="2023" name="Science">
        <title>Genomic signatures of disease resistance in endangered staghorn corals.</title>
        <authorList>
            <person name="Vollmer S.V."/>
            <person name="Selwyn J.D."/>
            <person name="Despard B.A."/>
            <person name="Roesel C.L."/>
        </authorList>
    </citation>
    <scope>NUCLEOTIDE SEQUENCE</scope>
    <source>
        <strain evidence="1">K2</strain>
    </source>
</reference>
<sequence>MRQGIKDLMETKEIQIDRCLYDVEERVWEQSWLRCYLHEFGDASKKAYCAAVYFVYLGTDGKTHIRVVARETRVALLKELSIPHLELMSARILAQLMATVRVALQSQLKIDGMKFWLDSKTALSWIQNKGKWKQSVHHRVNEILKLTP</sequence>
<reference evidence="1" key="1">
    <citation type="journal article" date="2023" name="G3 (Bethesda)">
        <title>Whole genome assembly and annotation of the endangered Caribbean coral Acropora cervicornis.</title>
        <authorList>
            <person name="Selwyn J.D."/>
            <person name="Vollmer S.V."/>
        </authorList>
    </citation>
    <scope>NUCLEOTIDE SEQUENCE</scope>
    <source>
        <strain evidence="1">K2</strain>
    </source>
</reference>
<name>A0AAD9PSP6_ACRCE</name>
<evidence type="ECO:0000313" key="1">
    <source>
        <dbReference type="EMBL" id="KAK2548377.1"/>
    </source>
</evidence>
<dbReference type="AlphaFoldDB" id="A0AAD9PSP6"/>
<organism evidence="1 2">
    <name type="scientific">Acropora cervicornis</name>
    <name type="common">Staghorn coral</name>
    <dbReference type="NCBI Taxonomy" id="6130"/>
    <lineage>
        <taxon>Eukaryota</taxon>
        <taxon>Metazoa</taxon>
        <taxon>Cnidaria</taxon>
        <taxon>Anthozoa</taxon>
        <taxon>Hexacorallia</taxon>
        <taxon>Scleractinia</taxon>
        <taxon>Astrocoeniina</taxon>
        <taxon>Acroporidae</taxon>
        <taxon>Acropora</taxon>
    </lineage>
</organism>
<comment type="caution">
    <text evidence="1">The sequence shown here is derived from an EMBL/GenBank/DDBJ whole genome shotgun (WGS) entry which is preliminary data.</text>
</comment>
<accession>A0AAD9PSP6</accession>
<keyword evidence="2" id="KW-1185">Reference proteome</keyword>
<dbReference type="PANTHER" id="PTHR47331:SF5">
    <property type="entry name" value="RIBONUCLEASE H"/>
    <property type="match status" value="1"/>
</dbReference>